<dbReference type="EMBL" id="LC506465">
    <property type="protein sequence ID" value="BBO54036.1"/>
    <property type="molecule type" value="Genomic_DNA"/>
</dbReference>
<sequence length="529" mass="60125">MSGKSAKKLTKFCRILPWIKQKDEEFATAIQDLCMDYNLKPARNIGVTFLYPKAKELREAIINKTYSDQATEATELINKLIIPIFIPNGDFAISNPIGNRFGTKFEVKDTTKEKIILSNGAVLVKAKDYNPLWEQSLACVWYLESGDIPSTGDSFTPPKFMKKGGYDADQKIMGPKQINPRARLAVSVERLFHECMTHNRCKSGNPYLAKTVSLLAYLQKHHYSIFESVLPIIDRDPCVCFYLLLEPYKRGPDGYLIPTSVLFGEHKWNGAELYDTIVNDYEQFFIQLPNFGVSQQARDPKTQDFVVPKMYEDSQIVKGLIQNEREKLLNANVDKLTTPGKVHVAYNTLISKNEINGLAPIFEDNFVTKISPAKKLWQDEFRFTVHAVMKELITQATYTFGDFREVLKIVRELKPGNNYNQELEFANVDAYKGKYISPKQRFALLLAFINSTDFLYVPAPIFAEGFSGGASNYDFNDNNIINNEQSKQMALEHFSKEKQVSKGLSADIIAGLKHYRDIKGVTTIDLTTL</sequence>
<reference evidence="1" key="1">
    <citation type="journal article" date="2020" name="Sci. Rep.">
        <title>A novel Asfarvirus-like virus identified as a potential cause of mass mortality of abalone.</title>
        <authorList>
            <person name="Matsuyama T."/>
            <person name="Takano T."/>
            <person name="Nishiki I."/>
            <person name="Fujiwara A."/>
            <person name="Kiryu I."/>
            <person name="Inada M."/>
            <person name="Sakai T."/>
            <person name="Terashima S."/>
            <person name="Matsuura Y."/>
            <person name="Isowa K."/>
            <person name="Nakayasu C."/>
        </authorList>
    </citation>
    <scope>NUCLEOTIDE SEQUENCE</scope>
</reference>
<proteinExistence type="predicted"/>
<evidence type="ECO:0000313" key="1">
    <source>
        <dbReference type="EMBL" id="BBO54036.1"/>
    </source>
</evidence>
<organism evidence="1">
    <name type="scientific">Abalone asfa-like virus</name>
    <dbReference type="NCBI Taxonomy" id="2839893"/>
    <lineage>
        <taxon>Viruses</taxon>
        <taxon>Varidnaviria</taxon>
        <taxon>Bamfordvirae</taxon>
        <taxon>Nucleocytoviricota</taxon>
        <taxon>Pokkesviricetes</taxon>
        <taxon>Asfuvirales</taxon>
        <taxon>Asfarviridae</taxon>
    </lineage>
</organism>
<accession>A0A5K7XY38</accession>
<protein>
    <submittedName>
        <fullName evidence="1">60kDa polyprotein homolog protein</fullName>
    </submittedName>
</protein>
<name>A0A5K7XY38_9VIRU</name>